<accession>A0AAV6PR37</accession>
<comment type="caution">
    <text evidence="2">The sequence shown here is derived from an EMBL/GenBank/DDBJ whole genome shotgun (WGS) entry which is preliminary data.</text>
</comment>
<dbReference type="Proteomes" id="UP000693946">
    <property type="component" value="Linkage Group LG9"/>
</dbReference>
<sequence length="56" mass="6557">MTLNDRRELPTEHKDREEQTNEISRHNHVHHFARASSSPDSIRRSNKKDEAAVPPK</sequence>
<evidence type="ECO:0000313" key="2">
    <source>
        <dbReference type="EMBL" id="KAG7474024.1"/>
    </source>
</evidence>
<reference evidence="2 3" key="1">
    <citation type="journal article" date="2021" name="Sci. Rep.">
        <title>Chromosome anchoring in Senegalese sole (Solea senegalensis) reveals sex-associated markers and genome rearrangements in flatfish.</title>
        <authorList>
            <person name="Guerrero-Cozar I."/>
            <person name="Gomez-Garrido J."/>
            <person name="Berbel C."/>
            <person name="Martinez-Blanch J.F."/>
            <person name="Alioto T."/>
            <person name="Claros M.G."/>
            <person name="Gagnaire P.A."/>
            <person name="Manchado M."/>
        </authorList>
    </citation>
    <scope>NUCLEOTIDE SEQUENCE [LARGE SCALE GENOMIC DNA]</scope>
    <source>
        <strain evidence="2">Sse05_10M</strain>
    </source>
</reference>
<feature type="region of interest" description="Disordered" evidence="1">
    <location>
        <begin position="1"/>
        <end position="56"/>
    </location>
</feature>
<proteinExistence type="predicted"/>
<name>A0AAV6PR37_SOLSE</name>
<evidence type="ECO:0000256" key="1">
    <source>
        <dbReference type="SAM" id="MobiDB-lite"/>
    </source>
</evidence>
<feature type="compositionally biased region" description="Basic and acidic residues" evidence="1">
    <location>
        <begin position="41"/>
        <end position="56"/>
    </location>
</feature>
<evidence type="ECO:0000313" key="3">
    <source>
        <dbReference type="Proteomes" id="UP000693946"/>
    </source>
</evidence>
<dbReference type="EMBL" id="JAGKHQ010000021">
    <property type="protein sequence ID" value="KAG7474024.1"/>
    <property type="molecule type" value="Genomic_DNA"/>
</dbReference>
<protein>
    <submittedName>
        <fullName evidence="2">Uncharacterized protein</fullName>
    </submittedName>
</protein>
<organism evidence="2 3">
    <name type="scientific">Solea senegalensis</name>
    <name type="common">Senegalese sole</name>
    <dbReference type="NCBI Taxonomy" id="28829"/>
    <lineage>
        <taxon>Eukaryota</taxon>
        <taxon>Metazoa</taxon>
        <taxon>Chordata</taxon>
        <taxon>Craniata</taxon>
        <taxon>Vertebrata</taxon>
        <taxon>Euteleostomi</taxon>
        <taxon>Actinopterygii</taxon>
        <taxon>Neopterygii</taxon>
        <taxon>Teleostei</taxon>
        <taxon>Neoteleostei</taxon>
        <taxon>Acanthomorphata</taxon>
        <taxon>Carangaria</taxon>
        <taxon>Pleuronectiformes</taxon>
        <taxon>Pleuronectoidei</taxon>
        <taxon>Soleidae</taxon>
        <taxon>Solea</taxon>
    </lineage>
</organism>
<keyword evidence="3" id="KW-1185">Reference proteome</keyword>
<dbReference type="AlphaFoldDB" id="A0AAV6PR37"/>
<feature type="compositionally biased region" description="Basic and acidic residues" evidence="1">
    <location>
        <begin position="1"/>
        <end position="25"/>
    </location>
</feature>
<gene>
    <name evidence="2" type="ORF">JOB18_000432</name>
</gene>